<dbReference type="EMBL" id="JBHLTR010000031">
    <property type="protein sequence ID" value="MFC0560550.1"/>
    <property type="molecule type" value="Genomic_DNA"/>
</dbReference>
<reference evidence="2 3" key="1">
    <citation type="submission" date="2024-09" db="EMBL/GenBank/DDBJ databases">
        <authorList>
            <person name="Sun Q."/>
            <person name="Mori K."/>
        </authorList>
    </citation>
    <scope>NUCLEOTIDE SEQUENCE [LARGE SCALE GENOMIC DNA]</scope>
    <source>
        <strain evidence="2 3">NCAIM B.02301</strain>
    </source>
</reference>
<feature type="transmembrane region" description="Helical" evidence="1">
    <location>
        <begin position="12"/>
        <end position="34"/>
    </location>
</feature>
<dbReference type="Proteomes" id="UP001589833">
    <property type="component" value="Unassembled WGS sequence"/>
</dbReference>
<organism evidence="2 3">
    <name type="scientific">Halalkalibacter alkalisediminis</name>
    <dbReference type="NCBI Taxonomy" id="935616"/>
    <lineage>
        <taxon>Bacteria</taxon>
        <taxon>Bacillati</taxon>
        <taxon>Bacillota</taxon>
        <taxon>Bacilli</taxon>
        <taxon>Bacillales</taxon>
        <taxon>Bacillaceae</taxon>
        <taxon>Halalkalibacter</taxon>
    </lineage>
</organism>
<accession>A0ABV6NIE9</accession>
<gene>
    <name evidence="2" type="ORF">ACFFH4_16285</name>
</gene>
<proteinExistence type="predicted"/>
<feature type="transmembrane region" description="Helical" evidence="1">
    <location>
        <begin position="54"/>
        <end position="78"/>
    </location>
</feature>
<evidence type="ECO:0000313" key="3">
    <source>
        <dbReference type="Proteomes" id="UP001589833"/>
    </source>
</evidence>
<keyword evidence="1" id="KW-0812">Transmembrane</keyword>
<dbReference type="RefSeq" id="WP_273844315.1">
    <property type="nucleotide sequence ID" value="NZ_JAQQWT010000008.1"/>
</dbReference>
<evidence type="ECO:0000313" key="2">
    <source>
        <dbReference type="EMBL" id="MFC0560550.1"/>
    </source>
</evidence>
<evidence type="ECO:0000256" key="1">
    <source>
        <dbReference type="SAM" id="Phobius"/>
    </source>
</evidence>
<keyword evidence="1" id="KW-0472">Membrane</keyword>
<name>A0ABV6NIE9_9BACI</name>
<comment type="caution">
    <text evidence="2">The sequence shown here is derived from an EMBL/GenBank/DDBJ whole genome shotgun (WGS) entry which is preliminary data.</text>
</comment>
<sequence length="81" mass="9190">MRVIESLIGSDTILNLYPLLRKVLLMILFVPLAGEINFYPSNATVRVSLAPHHFLFLLFLMNRTIIPGFLTALAVVAYRIF</sequence>
<keyword evidence="1" id="KW-1133">Transmembrane helix</keyword>
<protein>
    <submittedName>
        <fullName evidence="2">Uncharacterized protein</fullName>
    </submittedName>
</protein>
<keyword evidence="3" id="KW-1185">Reference proteome</keyword>